<proteinExistence type="inferred from homology"/>
<reference evidence="5" key="1">
    <citation type="submission" date="2015-06" db="UniProtKB">
        <authorList>
            <consortium name="EnsemblPlants"/>
        </authorList>
    </citation>
    <scope>IDENTIFICATION</scope>
</reference>
<keyword evidence="2" id="KW-0929">Antimicrobial</keyword>
<accession>R7VYX2</accession>
<sequence length="79" mass="8330">MAFGSKITWVLGIVALLAILTTAQSYDTSARIGNCDDTPNCSDGKCKDTCASQGYEAKASSCVKQFGRTFCCCSKDGSE</sequence>
<evidence type="ECO:0000256" key="2">
    <source>
        <dbReference type="ARBA" id="ARBA00022529"/>
    </source>
</evidence>
<name>R7VYX2_AEGTA</name>
<organism evidence="5">
    <name type="scientific">Aegilops tauschii</name>
    <name type="common">Tausch's goatgrass</name>
    <name type="synonym">Aegilops squarrosa</name>
    <dbReference type="NCBI Taxonomy" id="37682"/>
    <lineage>
        <taxon>Eukaryota</taxon>
        <taxon>Viridiplantae</taxon>
        <taxon>Streptophyta</taxon>
        <taxon>Embryophyta</taxon>
        <taxon>Tracheophyta</taxon>
        <taxon>Spermatophyta</taxon>
        <taxon>Magnoliopsida</taxon>
        <taxon>Liliopsida</taxon>
        <taxon>Poales</taxon>
        <taxon>Poaceae</taxon>
        <taxon>BOP clade</taxon>
        <taxon>Pooideae</taxon>
        <taxon>Triticodae</taxon>
        <taxon>Triticeae</taxon>
        <taxon>Triticinae</taxon>
        <taxon>Aegilops</taxon>
    </lineage>
</organism>
<dbReference type="EnsemblPlants" id="EMT00110">
    <property type="protein sequence ID" value="EMT00110"/>
    <property type="gene ID" value="F775_24788"/>
</dbReference>
<evidence type="ECO:0000256" key="4">
    <source>
        <dbReference type="ARBA" id="ARBA00022821"/>
    </source>
</evidence>
<evidence type="ECO:0000256" key="3">
    <source>
        <dbReference type="ARBA" id="ARBA00022577"/>
    </source>
</evidence>
<keyword evidence="3" id="KW-0295">Fungicide</keyword>
<dbReference type="InterPro" id="IPR010851">
    <property type="entry name" value="DEFL"/>
</dbReference>
<dbReference type="AlphaFoldDB" id="R7VYX2"/>
<dbReference type="GO" id="GO:0031640">
    <property type="term" value="P:killing of cells of another organism"/>
    <property type="evidence" value="ECO:0007669"/>
    <property type="project" value="UniProtKB-KW"/>
</dbReference>
<evidence type="ECO:0000313" key="5">
    <source>
        <dbReference type="EnsemblPlants" id="EMT00110"/>
    </source>
</evidence>
<comment type="similarity">
    <text evidence="1">Belongs to the DEFL family.</text>
</comment>
<keyword evidence="4" id="KW-0611">Plant defense</keyword>
<evidence type="ECO:0000256" key="1">
    <source>
        <dbReference type="ARBA" id="ARBA00006722"/>
    </source>
</evidence>
<protein>
    <recommendedName>
        <fullName evidence="6">Defensin-like protein</fullName>
    </recommendedName>
</protein>
<dbReference type="GO" id="GO:0050832">
    <property type="term" value="P:defense response to fungus"/>
    <property type="evidence" value="ECO:0007669"/>
    <property type="project" value="UniProtKB-KW"/>
</dbReference>
<evidence type="ECO:0008006" key="6">
    <source>
        <dbReference type="Google" id="ProtNLM"/>
    </source>
</evidence>
<dbReference type="Pfam" id="PF25052">
    <property type="entry name" value="AtDEF-like"/>
    <property type="match status" value="1"/>
</dbReference>